<dbReference type="SUPFAM" id="SSF52964">
    <property type="entry name" value="TolB, N-terminal domain"/>
    <property type="match status" value="1"/>
</dbReference>
<evidence type="ECO:0000256" key="2">
    <source>
        <dbReference type="ARBA" id="ARBA00009820"/>
    </source>
</evidence>
<dbReference type="Proteomes" id="UP000008841">
    <property type="component" value="Chromosome"/>
</dbReference>
<evidence type="ECO:0000313" key="6">
    <source>
        <dbReference type="EMBL" id="ACD89828.1"/>
    </source>
</evidence>
<name>B3EHP8_CHLL2</name>
<comment type="similarity">
    <text evidence="2">Belongs to the TolB family.</text>
</comment>
<dbReference type="AlphaFoldDB" id="B3EHP8"/>
<dbReference type="PANTHER" id="PTHR36842">
    <property type="entry name" value="PROTEIN TOLB HOMOLOG"/>
    <property type="match status" value="1"/>
</dbReference>
<dbReference type="eggNOG" id="COG0823">
    <property type="taxonomic scope" value="Bacteria"/>
</dbReference>
<dbReference type="InterPro" id="IPR011042">
    <property type="entry name" value="6-blade_b-propeller_TolB-like"/>
</dbReference>
<dbReference type="Pfam" id="PF04052">
    <property type="entry name" value="TolB_N"/>
    <property type="match status" value="1"/>
</dbReference>
<dbReference type="PANTHER" id="PTHR36842:SF1">
    <property type="entry name" value="PROTEIN TOLB"/>
    <property type="match status" value="1"/>
</dbReference>
<evidence type="ECO:0000313" key="7">
    <source>
        <dbReference type="Proteomes" id="UP000008841"/>
    </source>
</evidence>
<keyword evidence="4" id="KW-0574">Periplasm</keyword>
<reference evidence="6 7" key="1">
    <citation type="submission" date="2008-05" db="EMBL/GenBank/DDBJ databases">
        <title>Complete sequence of Chlorobium limicola DSM 245.</title>
        <authorList>
            <consortium name="US DOE Joint Genome Institute"/>
            <person name="Lucas S."/>
            <person name="Copeland A."/>
            <person name="Lapidus A."/>
            <person name="Glavina del Rio T."/>
            <person name="Dalin E."/>
            <person name="Tice H."/>
            <person name="Bruce D."/>
            <person name="Goodwin L."/>
            <person name="Pitluck S."/>
            <person name="Schmutz J."/>
            <person name="Larimer F."/>
            <person name="Land M."/>
            <person name="Hauser L."/>
            <person name="Kyrpides N."/>
            <person name="Ovchinnikova G."/>
            <person name="Zhao F."/>
            <person name="Li T."/>
            <person name="Liu Z."/>
            <person name="Overmann J."/>
            <person name="Bryant D.A."/>
            <person name="Richardson P."/>
        </authorList>
    </citation>
    <scope>NUCLEOTIDE SEQUENCE [LARGE SCALE GENOMIC DNA]</scope>
    <source>
        <strain evidence="7">DSM 245 / NBRC 103803 / 6330</strain>
    </source>
</reference>
<dbReference type="EMBL" id="CP001097">
    <property type="protein sequence ID" value="ACD89828.1"/>
    <property type="molecule type" value="Genomic_DNA"/>
</dbReference>
<evidence type="ECO:0000256" key="3">
    <source>
        <dbReference type="ARBA" id="ARBA00022729"/>
    </source>
</evidence>
<dbReference type="STRING" id="290315.Clim_0747"/>
<sequence precursor="true">MTICASGKGTAKTVFAALVLTFLSFAFFSPALHAEASGEYIAIRKQGAGKIALVLDRSDAKGSKESGLAQNLDSVVKEGLIFSDLFSVLPPPSNVRTGSEGKGLAVNFGALSSVGAEVYAGGTVSRKSGKVNLDMEVYDTFGTKLLMKKTYTGSEDQLRAMGHAFCADLIELLTGKKSYFGSKIVFVSNKTGSKEIYQCDFDGQGIQQLTNFRSISLTPVFSPDGTRLAYTSYTSGKPTLYIRSMSDNSIAAVGKNGVSVDPGWRNGSEVATTLSFEGDQEIYLIRSDGGISRRLTNSRGIDVSPTFSPDGKQMAFVSSRNGMPQIFVQDVQSGQTRRLTYSGRYNTQPSWSPSGDKIAYSTWEKSGEINIFVINADGSGVKRLTSGVRENESPSWSPDGSMIVFTSNRQGGKKLYVMSSTGGSQRRLLQMDGEQMQPSWSLFR</sequence>
<dbReference type="OrthoDB" id="9815657at2"/>
<comment type="subcellular location">
    <subcellularLocation>
        <location evidence="1">Periplasm</location>
    </subcellularLocation>
</comment>
<organism evidence="6 7">
    <name type="scientific">Chlorobium limicola (strain DSM 245 / NBRC 103803 / 6330)</name>
    <dbReference type="NCBI Taxonomy" id="290315"/>
    <lineage>
        <taxon>Bacteria</taxon>
        <taxon>Pseudomonadati</taxon>
        <taxon>Chlorobiota</taxon>
        <taxon>Chlorobiia</taxon>
        <taxon>Chlorobiales</taxon>
        <taxon>Chlorobiaceae</taxon>
        <taxon>Chlorobium/Pelodictyon group</taxon>
        <taxon>Chlorobium</taxon>
    </lineage>
</organism>
<dbReference type="Pfam" id="PF07676">
    <property type="entry name" value="PD40"/>
    <property type="match status" value="2"/>
</dbReference>
<dbReference type="NCBIfam" id="TIGR02800">
    <property type="entry name" value="propeller_TolB"/>
    <property type="match status" value="1"/>
</dbReference>
<evidence type="ECO:0000256" key="1">
    <source>
        <dbReference type="ARBA" id="ARBA00004418"/>
    </source>
</evidence>
<gene>
    <name evidence="6" type="ordered locus">Clim_0747</name>
</gene>
<dbReference type="Gene3D" id="3.40.50.10070">
    <property type="entry name" value="TolB, N-terminal domain"/>
    <property type="match status" value="1"/>
</dbReference>
<evidence type="ECO:0000259" key="5">
    <source>
        <dbReference type="Pfam" id="PF04052"/>
    </source>
</evidence>
<dbReference type="InterPro" id="IPR014167">
    <property type="entry name" value="Tol-Pal_TolB"/>
</dbReference>
<dbReference type="SUPFAM" id="SSF69304">
    <property type="entry name" value="Tricorn protease N-terminal domain"/>
    <property type="match status" value="1"/>
</dbReference>
<dbReference type="GO" id="GO:0042597">
    <property type="term" value="C:periplasmic space"/>
    <property type="evidence" value="ECO:0007669"/>
    <property type="project" value="UniProtKB-SubCell"/>
</dbReference>
<keyword evidence="3" id="KW-0732">Signal</keyword>
<feature type="domain" description="TolB N-terminal" evidence="5">
    <location>
        <begin position="40"/>
        <end position="144"/>
    </location>
</feature>
<dbReference type="Pfam" id="PF26549">
    <property type="entry name" value="Tricorn_N"/>
    <property type="match status" value="1"/>
</dbReference>
<dbReference type="GO" id="GO:0017038">
    <property type="term" value="P:protein import"/>
    <property type="evidence" value="ECO:0007669"/>
    <property type="project" value="InterPro"/>
</dbReference>
<proteinExistence type="inferred from homology"/>
<dbReference type="InterPro" id="IPR011659">
    <property type="entry name" value="WD40"/>
</dbReference>
<dbReference type="Gene3D" id="2.120.10.30">
    <property type="entry name" value="TolB, C-terminal domain"/>
    <property type="match status" value="2"/>
</dbReference>
<protein>
    <submittedName>
        <fullName evidence="6">Tol-Pal system beta propeller repeat protein TolB</fullName>
    </submittedName>
</protein>
<dbReference type="RefSeq" id="WP_012465708.1">
    <property type="nucleotide sequence ID" value="NC_010803.1"/>
</dbReference>
<accession>B3EHP8</accession>
<dbReference type="KEGG" id="cli:Clim_0747"/>
<dbReference type="Gene3D" id="2.120.10.60">
    <property type="entry name" value="Tricorn protease N-terminal domain"/>
    <property type="match status" value="1"/>
</dbReference>
<evidence type="ECO:0000256" key="4">
    <source>
        <dbReference type="ARBA" id="ARBA00022764"/>
    </source>
</evidence>
<dbReference type="InterPro" id="IPR007195">
    <property type="entry name" value="TolB_N"/>
</dbReference>
<dbReference type="HOGENOM" id="CLU_047123_2_0_10"/>